<dbReference type="Gene3D" id="1.20.1080.10">
    <property type="entry name" value="Glycerol uptake facilitator protein"/>
    <property type="match status" value="1"/>
</dbReference>
<keyword evidence="10" id="KW-1185">Reference proteome</keyword>
<evidence type="ECO:0000313" key="10">
    <source>
        <dbReference type="Proteomes" id="UP000046393"/>
    </source>
</evidence>
<evidence type="ECO:0000256" key="5">
    <source>
        <dbReference type="ARBA" id="ARBA00022989"/>
    </source>
</evidence>
<keyword evidence="5 9" id="KW-1133">Transmembrane helix</keyword>
<evidence type="ECO:0000256" key="6">
    <source>
        <dbReference type="ARBA" id="ARBA00023136"/>
    </source>
</evidence>
<name>A0A0N5AHS1_9BILA</name>
<feature type="transmembrane region" description="Helical" evidence="9">
    <location>
        <begin position="33"/>
        <end position="56"/>
    </location>
</feature>
<dbReference type="Pfam" id="PF00230">
    <property type="entry name" value="MIP"/>
    <property type="match status" value="1"/>
</dbReference>
<feature type="transmembrane region" description="Helical" evidence="9">
    <location>
        <begin position="166"/>
        <end position="185"/>
    </location>
</feature>
<accession>A0A0N5AHS1</accession>
<dbReference type="PRINTS" id="PR00783">
    <property type="entry name" value="MINTRINSICP"/>
</dbReference>
<evidence type="ECO:0000313" key="11">
    <source>
        <dbReference type="WBParaSite" id="SMUV_0000393301-mRNA-1"/>
    </source>
</evidence>
<feature type="transmembrane region" description="Helical" evidence="9">
    <location>
        <begin position="197"/>
        <end position="217"/>
    </location>
</feature>
<evidence type="ECO:0000256" key="2">
    <source>
        <dbReference type="ARBA" id="ARBA00006175"/>
    </source>
</evidence>
<evidence type="ECO:0000256" key="3">
    <source>
        <dbReference type="ARBA" id="ARBA00022448"/>
    </source>
</evidence>
<dbReference type="InterPro" id="IPR050363">
    <property type="entry name" value="MIP/Aquaporin"/>
</dbReference>
<protein>
    <submittedName>
        <fullName evidence="11">Aquaporin</fullName>
    </submittedName>
</protein>
<dbReference type="GO" id="GO:0015250">
    <property type="term" value="F:water channel activity"/>
    <property type="evidence" value="ECO:0007669"/>
    <property type="project" value="TreeGrafter"/>
</dbReference>
<organism evidence="10 11">
    <name type="scientific">Syphacia muris</name>
    <dbReference type="NCBI Taxonomy" id="451379"/>
    <lineage>
        <taxon>Eukaryota</taxon>
        <taxon>Metazoa</taxon>
        <taxon>Ecdysozoa</taxon>
        <taxon>Nematoda</taxon>
        <taxon>Chromadorea</taxon>
        <taxon>Rhabditida</taxon>
        <taxon>Spirurina</taxon>
        <taxon>Oxyuridomorpha</taxon>
        <taxon>Oxyuroidea</taxon>
        <taxon>Oxyuridae</taxon>
        <taxon>Syphacia</taxon>
    </lineage>
</organism>
<feature type="transmembrane region" description="Helical" evidence="9">
    <location>
        <begin position="246"/>
        <end position="269"/>
    </location>
</feature>
<comment type="subcellular location">
    <subcellularLocation>
        <location evidence="1">Membrane</location>
        <topology evidence="1">Multi-pass membrane protein</topology>
    </subcellularLocation>
</comment>
<dbReference type="InterPro" id="IPR000425">
    <property type="entry name" value="MIP"/>
</dbReference>
<comment type="function">
    <text evidence="7">Aquaglyceroporin that may modulate the water content and osmolytes during anhydrobiosis.</text>
</comment>
<dbReference type="PANTHER" id="PTHR43829">
    <property type="entry name" value="AQUAPORIN OR AQUAGLYCEROPORIN RELATED"/>
    <property type="match status" value="1"/>
</dbReference>
<dbReference type="GO" id="GO:0015254">
    <property type="term" value="F:glycerol channel activity"/>
    <property type="evidence" value="ECO:0007669"/>
    <property type="project" value="TreeGrafter"/>
</dbReference>
<dbReference type="PANTHER" id="PTHR43829:SF9">
    <property type="entry name" value="AQUAPORIN-9"/>
    <property type="match status" value="1"/>
</dbReference>
<feature type="transmembrane region" description="Helical" evidence="9">
    <location>
        <begin position="103"/>
        <end position="126"/>
    </location>
</feature>
<dbReference type="SUPFAM" id="SSF81338">
    <property type="entry name" value="Aquaporin-like"/>
    <property type="match status" value="1"/>
</dbReference>
<keyword evidence="6 9" id="KW-0472">Membrane</keyword>
<evidence type="ECO:0000256" key="4">
    <source>
        <dbReference type="ARBA" id="ARBA00022692"/>
    </source>
</evidence>
<reference evidence="11" key="1">
    <citation type="submission" date="2017-02" db="UniProtKB">
        <authorList>
            <consortium name="WormBaseParasite"/>
        </authorList>
    </citation>
    <scope>IDENTIFICATION</scope>
</reference>
<feature type="transmembrane region" description="Helical" evidence="9">
    <location>
        <begin position="62"/>
        <end position="82"/>
    </location>
</feature>
<dbReference type="AlphaFoldDB" id="A0A0N5AHS1"/>
<sequence>MKITLNNLAIAKNTYQKRWKEATRIKSSLARCLLAEFFSTALLRFIGTGGMVGYVVGSYNILHVNIIWGLAITSAVYPSYLITGGHVNPAITAIIYFHGYVSFFHAILYMIVQILGAMLGAALSYANHREIILFYGNGTLSAVGEPTSTGNIFASFPGEHLSNSGAFVDQMIGTGLLGVFIGFFCEKKNKISTVMQPLLYGLVATMISISYGINMGAPVNPATDFGSRSFAAMVGYGSEMFSAYDYFFWIPIVGPMVGGILGAAIYRIFIGHHLPDE</sequence>
<proteinExistence type="inferred from homology"/>
<dbReference type="InterPro" id="IPR023271">
    <property type="entry name" value="Aquaporin-like"/>
</dbReference>
<dbReference type="STRING" id="451379.A0A0N5AHS1"/>
<dbReference type="GO" id="GO:0016323">
    <property type="term" value="C:basolateral plasma membrane"/>
    <property type="evidence" value="ECO:0007669"/>
    <property type="project" value="TreeGrafter"/>
</dbReference>
<keyword evidence="4 8" id="KW-0812">Transmembrane</keyword>
<keyword evidence="3 8" id="KW-0813">Transport</keyword>
<evidence type="ECO:0000256" key="8">
    <source>
        <dbReference type="RuleBase" id="RU000477"/>
    </source>
</evidence>
<evidence type="ECO:0000256" key="1">
    <source>
        <dbReference type="ARBA" id="ARBA00004141"/>
    </source>
</evidence>
<dbReference type="WBParaSite" id="SMUV_0000393301-mRNA-1">
    <property type="protein sequence ID" value="SMUV_0000393301-mRNA-1"/>
    <property type="gene ID" value="SMUV_0000393301"/>
</dbReference>
<comment type="similarity">
    <text evidence="2 8">Belongs to the MIP/aquaporin (TC 1.A.8) family.</text>
</comment>
<evidence type="ECO:0000256" key="9">
    <source>
        <dbReference type="SAM" id="Phobius"/>
    </source>
</evidence>
<dbReference type="Proteomes" id="UP000046393">
    <property type="component" value="Unplaced"/>
</dbReference>
<evidence type="ECO:0000256" key="7">
    <source>
        <dbReference type="ARBA" id="ARBA00045280"/>
    </source>
</evidence>